<reference evidence="2" key="1">
    <citation type="submission" date="2022-10" db="EMBL/GenBank/DDBJ databases">
        <title>Tapping the CABI collections for fungal endophytes: first genome assemblies for Collariella, Neodidymelliopsis, Ascochyta clinopodiicola, Didymella pomorum, Didymosphaeria variabile, Neocosmospora piperis and Neocucurbitaria cava.</title>
        <authorList>
            <person name="Hill R."/>
        </authorList>
    </citation>
    <scope>NUCLEOTIDE SEQUENCE</scope>
    <source>
        <strain evidence="2">IMI 356815</strain>
    </source>
</reference>
<dbReference type="AlphaFoldDB" id="A0A9W9CD45"/>
<dbReference type="Proteomes" id="UP001140513">
    <property type="component" value="Unassembled WGS sequence"/>
</dbReference>
<dbReference type="GeneID" id="80905501"/>
<organism evidence="2 3">
    <name type="scientific">Didymosphaeria variabile</name>
    <dbReference type="NCBI Taxonomy" id="1932322"/>
    <lineage>
        <taxon>Eukaryota</taxon>
        <taxon>Fungi</taxon>
        <taxon>Dikarya</taxon>
        <taxon>Ascomycota</taxon>
        <taxon>Pezizomycotina</taxon>
        <taxon>Dothideomycetes</taxon>
        <taxon>Pleosporomycetidae</taxon>
        <taxon>Pleosporales</taxon>
        <taxon>Massarineae</taxon>
        <taxon>Didymosphaeriaceae</taxon>
        <taxon>Didymosphaeria</taxon>
    </lineage>
</organism>
<keyword evidence="1" id="KW-0812">Transmembrane</keyword>
<proteinExistence type="predicted"/>
<evidence type="ECO:0000313" key="2">
    <source>
        <dbReference type="EMBL" id="KAJ4357396.1"/>
    </source>
</evidence>
<keyword evidence="1" id="KW-0472">Membrane</keyword>
<evidence type="ECO:0008006" key="4">
    <source>
        <dbReference type="Google" id="ProtNLM"/>
    </source>
</evidence>
<dbReference type="RefSeq" id="XP_056074255.1">
    <property type="nucleotide sequence ID" value="XM_056210782.1"/>
</dbReference>
<evidence type="ECO:0000256" key="1">
    <source>
        <dbReference type="SAM" id="Phobius"/>
    </source>
</evidence>
<sequence>MNPVATPKKPFRFLDLPKELRLRVYEQLVDEVEYNIRYRTTQQFQQLAHRLFEKRIKRLTFHELSCHLEILRACKTTYAEAKPTLEKYLTSNEYHVSCHGYSVLEMKAFFDKLDHARAIPQNKSRLASFSYVKRVETLDFGSSKHFIASSQKFRSRLRARRSESVALRVDYYPISTAFRTDMKRQPTPEEAFQEDAFQQDLALLAYLKAAESYNLSINIFHEHRLVSLEEYDRETTTPSNFLTHTRRSLAVSFWVLFNSVTINYVRPNLLPSWLMGLQVFIGIIAMETLILPLFN</sequence>
<name>A0A9W9CD45_9PLEO</name>
<keyword evidence="1" id="KW-1133">Transmembrane helix</keyword>
<gene>
    <name evidence="2" type="ORF">N0V89_001971</name>
</gene>
<protein>
    <recommendedName>
        <fullName evidence="4">F-box domain-containing protein</fullName>
    </recommendedName>
</protein>
<comment type="caution">
    <text evidence="2">The sequence shown here is derived from an EMBL/GenBank/DDBJ whole genome shotgun (WGS) entry which is preliminary data.</text>
</comment>
<evidence type="ECO:0000313" key="3">
    <source>
        <dbReference type="Proteomes" id="UP001140513"/>
    </source>
</evidence>
<dbReference type="OrthoDB" id="5314997at2759"/>
<accession>A0A9W9CD45</accession>
<feature type="transmembrane region" description="Helical" evidence="1">
    <location>
        <begin position="272"/>
        <end position="294"/>
    </location>
</feature>
<dbReference type="EMBL" id="JAPEUX010000002">
    <property type="protein sequence ID" value="KAJ4357396.1"/>
    <property type="molecule type" value="Genomic_DNA"/>
</dbReference>
<keyword evidence="3" id="KW-1185">Reference proteome</keyword>